<dbReference type="InterPro" id="IPR011576">
    <property type="entry name" value="Pyridox_Oxase_N"/>
</dbReference>
<dbReference type="AlphaFoldDB" id="A0A9D2U429"/>
<dbReference type="PROSITE" id="PS00198">
    <property type="entry name" value="4FE4S_FER_1"/>
    <property type="match status" value="2"/>
</dbReference>
<evidence type="ECO:0000313" key="9">
    <source>
        <dbReference type="Proteomes" id="UP000823850"/>
    </source>
</evidence>
<dbReference type="SUPFAM" id="SSF54862">
    <property type="entry name" value="4Fe-4S ferredoxins"/>
    <property type="match status" value="1"/>
</dbReference>
<dbReference type="GO" id="GO:0046872">
    <property type="term" value="F:metal ion binding"/>
    <property type="evidence" value="ECO:0007669"/>
    <property type="project" value="UniProtKB-KW"/>
</dbReference>
<comment type="function">
    <text evidence="1">Ferredoxins are iron-sulfur proteins that transfer electrons in a wide variety of metabolic reactions.</text>
</comment>
<dbReference type="Gene3D" id="2.30.110.10">
    <property type="entry name" value="Electron Transport, Fmn-binding Protein, Chain A"/>
    <property type="match status" value="1"/>
</dbReference>
<dbReference type="InterPro" id="IPR012349">
    <property type="entry name" value="Split_barrel_FMN-bd"/>
</dbReference>
<evidence type="ECO:0000256" key="3">
    <source>
        <dbReference type="ARBA" id="ARBA00022485"/>
    </source>
</evidence>
<dbReference type="InterPro" id="IPR017896">
    <property type="entry name" value="4Fe4S_Fe-S-bd"/>
</dbReference>
<evidence type="ECO:0000256" key="2">
    <source>
        <dbReference type="ARBA" id="ARBA00013529"/>
    </source>
</evidence>
<sequence>MDAETCLKKLQYAGVLAFATVDAQGNPQVRNISAIHYEPEALYFFTARGKDFCRELLADGRVQILACTRYKEMIRLSAKAVPVPKEKQNYWMEKIFQEQPYLANVYPGDTREIGIVFEIRDGAIEYFHLGVRPIFRESYTLGKGNVTLKGYEITDNCVDCGICVEHCPQGCIEPGQPYRIQQEHCLHCGNCFEQCPVSAVRRLVGGED</sequence>
<reference evidence="8" key="1">
    <citation type="journal article" date="2021" name="PeerJ">
        <title>Extensive microbial diversity within the chicken gut microbiome revealed by metagenomics and culture.</title>
        <authorList>
            <person name="Gilroy R."/>
            <person name="Ravi A."/>
            <person name="Getino M."/>
            <person name="Pursley I."/>
            <person name="Horton D.L."/>
            <person name="Alikhan N.F."/>
            <person name="Baker D."/>
            <person name="Gharbi K."/>
            <person name="Hall N."/>
            <person name="Watson M."/>
            <person name="Adriaenssens E.M."/>
            <person name="Foster-Nyarko E."/>
            <person name="Jarju S."/>
            <person name="Secka A."/>
            <person name="Antonio M."/>
            <person name="Oren A."/>
            <person name="Chaudhuri R.R."/>
            <person name="La Ragione R."/>
            <person name="Hildebrand F."/>
            <person name="Pallen M.J."/>
        </authorList>
    </citation>
    <scope>NUCLEOTIDE SEQUENCE</scope>
    <source>
        <strain evidence="8">ChiW19-6364</strain>
    </source>
</reference>
<dbReference type="PROSITE" id="PS51379">
    <property type="entry name" value="4FE4S_FER_2"/>
    <property type="match status" value="2"/>
</dbReference>
<feature type="domain" description="4Fe-4S ferredoxin-type" evidence="7">
    <location>
        <begin position="178"/>
        <end position="206"/>
    </location>
</feature>
<name>A0A9D2U429_9FIRM</name>
<evidence type="ECO:0000259" key="7">
    <source>
        <dbReference type="PROSITE" id="PS51379"/>
    </source>
</evidence>
<dbReference type="InterPro" id="IPR050157">
    <property type="entry name" value="PSI_iron-sulfur_center"/>
</dbReference>
<dbReference type="EMBL" id="DWUX01000140">
    <property type="protein sequence ID" value="HJD39915.1"/>
    <property type="molecule type" value="Genomic_DNA"/>
</dbReference>
<reference evidence="8" key="2">
    <citation type="submission" date="2021-04" db="EMBL/GenBank/DDBJ databases">
        <authorList>
            <person name="Gilroy R."/>
        </authorList>
    </citation>
    <scope>NUCLEOTIDE SEQUENCE</scope>
    <source>
        <strain evidence="8">ChiW19-6364</strain>
    </source>
</reference>
<proteinExistence type="predicted"/>
<evidence type="ECO:0000313" key="8">
    <source>
        <dbReference type="EMBL" id="HJD39915.1"/>
    </source>
</evidence>
<dbReference type="PANTHER" id="PTHR24960">
    <property type="entry name" value="PHOTOSYSTEM I IRON-SULFUR CENTER-RELATED"/>
    <property type="match status" value="1"/>
</dbReference>
<protein>
    <recommendedName>
        <fullName evidence="2">Ferredoxin</fullName>
    </recommendedName>
</protein>
<keyword evidence="4" id="KW-0479">Metal-binding</keyword>
<comment type="caution">
    <text evidence="8">The sequence shown here is derived from an EMBL/GenBank/DDBJ whole genome shotgun (WGS) entry which is preliminary data.</text>
</comment>
<evidence type="ECO:0000256" key="4">
    <source>
        <dbReference type="ARBA" id="ARBA00022723"/>
    </source>
</evidence>
<evidence type="ECO:0000256" key="6">
    <source>
        <dbReference type="ARBA" id="ARBA00023014"/>
    </source>
</evidence>
<dbReference type="Proteomes" id="UP000823850">
    <property type="component" value="Unassembled WGS sequence"/>
</dbReference>
<keyword evidence="6" id="KW-0411">Iron-sulfur</keyword>
<gene>
    <name evidence="8" type="ORF">H9913_07780</name>
</gene>
<dbReference type="Pfam" id="PF12838">
    <property type="entry name" value="Fer4_7"/>
    <property type="match status" value="1"/>
</dbReference>
<dbReference type="GO" id="GO:0051539">
    <property type="term" value="F:4 iron, 4 sulfur cluster binding"/>
    <property type="evidence" value="ECO:0007669"/>
    <property type="project" value="UniProtKB-KW"/>
</dbReference>
<dbReference type="Gene3D" id="3.30.70.20">
    <property type="match status" value="1"/>
</dbReference>
<feature type="domain" description="4Fe-4S ferredoxin-type" evidence="7">
    <location>
        <begin position="149"/>
        <end position="177"/>
    </location>
</feature>
<dbReference type="SUPFAM" id="SSF50475">
    <property type="entry name" value="FMN-binding split barrel"/>
    <property type="match status" value="1"/>
</dbReference>
<keyword evidence="3" id="KW-0004">4Fe-4S</keyword>
<evidence type="ECO:0000256" key="1">
    <source>
        <dbReference type="ARBA" id="ARBA00003532"/>
    </source>
</evidence>
<keyword evidence="5" id="KW-0408">Iron</keyword>
<accession>A0A9D2U429</accession>
<dbReference type="PANTHER" id="PTHR24960:SF85">
    <property type="entry name" value="POLYFERREDOXIN PROTEIN VHUB"/>
    <property type="match status" value="1"/>
</dbReference>
<evidence type="ECO:0000256" key="5">
    <source>
        <dbReference type="ARBA" id="ARBA00023004"/>
    </source>
</evidence>
<dbReference type="InterPro" id="IPR017900">
    <property type="entry name" value="4Fe4S_Fe_S_CS"/>
</dbReference>
<dbReference type="Pfam" id="PF01243">
    <property type="entry name" value="PNPOx_N"/>
    <property type="match status" value="1"/>
</dbReference>
<organism evidence="8 9">
    <name type="scientific">Candidatus Blautia stercoripullorum</name>
    <dbReference type="NCBI Taxonomy" id="2838502"/>
    <lineage>
        <taxon>Bacteria</taxon>
        <taxon>Bacillati</taxon>
        <taxon>Bacillota</taxon>
        <taxon>Clostridia</taxon>
        <taxon>Lachnospirales</taxon>
        <taxon>Lachnospiraceae</taxon>
        <taxon>Blautia</taxon>
    </lineage>
</organism>